<evidence type="ECO:0000313" key="21">
    <source>
        <dbReference type="EMBL" id="KAK3879363.1"/>
    </source>
</evidence>
<dbReference type="GO" id="GO:0006695">
    <property type="term" value="P:cholesterol biosynthetic process"/>
    <property type="evidence" value="ECO:0007669"/>
    <property type="project" value="TreeGrafter"/>
</dbReference>
<evidence type="ECO:0000256" key="15">
    <source>
        <dbReference type="ARBA" id="ARBA00023166"/>
    </source>
</evidence>
<dbReference type="InterPro" id="IPR013750">
    <property type="entry name" value="GHMP_kinase_C_dom"/>
</dbReference>
<evidence type="ECO:0000256" key="4">
    <source>
        <dbReference type="ARBA" id="ARBA00022490"/>
    </source>
</evidence>
<dbReference type="Gene3D" id="3.30.70.890">
    <property type="entry name" value="GHMP kinase, C-terminal domain"/>
    <property type="match status" value="1"/>
</dbReference>
<evidence type="ECO:0000256" key="11">
    <source>
        <dbReference type="ARBA" id="ARBA00022842"/>
    </source>
</evidence>
<gene>
    <name evidence="21" type="ORF">Pcinc_016055</name>
</gene>
<dbReference type="SUPFAM" id="SSF54211">
    <property type="entry name" value="Ribosomal protein S5 domain 2-like"/>
    <property type="match status" value="1"/>
</dbReference>
<dbReference type="EMBL" id="JAWQEG010001455">
    <property type="protein sequence ID" value="KAK3879363.1"/>
    <property type="molecule type" value="Genomic_DNA"/>
</dbReference>
<keyword evidence="6 18" id="KW-0808">Transferase</keyword>
<dbReference type="AlphaFoldDB" id="A0AAE1FX06"/>
<evidence type="ECO:0000256" key="3">
    <source>
        <dbReference type="ARBA" id="ARBA00012103"/>
    </source>
</evidence>
<keyword evidence="14 18" id="KW-0443">Lipid metabolism</keyword>
<dbReference type="GO" id="GO:0005829">
    <property type="term" value="C:cytosol"/>
    <property type="evidence" value="ECO:0007669"/>
    <property type="project" value="TreeGrafter"/>
</dbReference>
<name>A0AAE1FX06_PETCI</name>
<dbReference type="InterPro" id="IPR036554">
    <property type="entry name" value="GHMP_kinase_C_sf"/>
</dbReference>
<dbReference type="InterPro" id="IPR020568">
    <property type="entry name" value="Ribosomal_Su5_D2-typ_SF"/>
</dbReference>
<dbReference type="Proteomes" id="UP001286313">
    <property type="component" value="Unassembled WGS sequence"/>
</dbReference>
<evidence type="ECO:0000256" key="9">
    <source>
        <dbReference type="ARBA" id="ARBA00022777"/>
    </source>
</evidence>
<evidence type="ECO:0000256" key="18">
    <source>
        <dbReference type="RuleBase" id="RU363087"/>
    </source>
</evidence>
<reference evidence="21" key="1">
    <citation type="submission" date="2023-10" db="EMBL/GenBank/DDBJ databases">
        <title>Genome assemblies of two species of porcelain crab, Petrolisthes cinctipes and Petrolisthes manimaculis (Anomura: Porcellanidae).</title>
        <authorList>
            <person name="Angst P."/>
        </authorList>
    </citation>
    <scope>NUCLEOTIDE SEQUENCE</scope>
    <source>
        <strain evidence="21">PB745_01</strain>
        <tissue evidence="21">Gill</tissue>
    </source>
</reference>
<evidence type="ECO:0000256" key="17">
    <source>
        <dbReference type="ARBA" id="ARBA00029438"/>
    </source>
</evidence>
<dbReference type="InterPro" id="IPR014721">
    <property type="entry name" value="Ribsml_uS5_D2-typ_fold_subgr"/>
</dbReference>
<dbReference type="NCBIfam" id="TIGR00549">
    <property type="entry name" value="mevalon_kin"/>
    <property type="match status" value="1"/>
</dbReference>
<evidence type="ECO:0000259" key="19">
    <source>
        <dbReference type="Pfam" id="PF00288"/>
    </source>
</evidence>
<keyword evidence="13 18" id="KW-0756">Sterol biosynthesis</keyword>
<keyword evidence="7" id="KW-0479">Metal-binding</keyword>
<keyword evidence="11" id="KW-0460">Magnesium</keyword>
<evidence type="ECO:0000256" key="1">
    <source>
        <dbReference type="ARBA" id="ARBA00004496"/>
    </source>
</evidence>
<proteinExistence type="inferred from homology"/>
<dbReference type="InterPro" id="IPR006204">
    <property type="entry name" value="GHMP_kinase_N_dom"/>
</dbReference>
<keyword evidence="10 18" id="KW-0067">ATP-binding</keyword>
<accession>A0AAE1FX06</accession>
<comment type="subcellular location">
    <subcellularLocation>
        <location evidence="1 18">Cytoplasm</location>
    </subcellularLocation>
</comment>
<dbReference type="GO" id="GO:0005524">
    <property type="term" value="F:ATP binding"/>
    <property type="evidence" value="ECO:0007669"/>
    <property type="project" value="UniProtKB-KW"/>
</dbReference>
<dbReference type="GO" id="GO:0004496">
    <property type="term" value="F:mevalonate kinase activity"/>
    <property type="evidence" value="ECO:0007669"/>
    <property type="project" value="UniProtKB-EC"/>
</dbReference>
<evidence type="ECO:0000256" key="7">
    <source>
        <dbReference type="ARBA" id="ARBA00022723"/>
    </source>
</evidence>
<keyword evidence="5 18" id="KW-0444">Lipid biosynthesis</keyword>
<dbReference type="Pfam" id="PF08544">
    <property type="entry name" value="GHMP_kinases_C"/>
    <property type="match status" value="1"/>
</dbReference>
<evidence type="ECO:0000259" key="20">
    <source>
        <dbReference type="Pfam" id="PF08544"/>
    </source>
</evidence>
<organism evidence="21 22">
    <name type="scientific">Petrolisthes cinctipes</name>
    <name type="common">Flat porcelain crab</name>
    <dbReference type="NCBI Taxonomy" id="88211"/>
    <lineage>
        <taxon>Eukaryota</taxon>
        <taxon>Metazoa</taxon>
        <taxon>Ecdysozoa</taxon>
        <taxon>Arthropoda</taxon>
        <taxon>Crustacea</taxon>
        <taxon>Multicrustacea</taxon>
        <taxon>Malacostraca</taxon>
        <taxon>Eumalacostraca</taxon>
        <taxon>Eucarida</taxon>
        <taxon>Decapoda</taxon>
        <taxon>Pleocyemata</taxon>
        <taxon>Anomura</taxon>
        <taxon>Galatheoidea</taxon>
        <taxon>Porcellanidae</taxon>
        <taxon>Petrolisthes</taxon>
    </lineage>
</organism>
<keyword evidence="12 18" id="KW-0752">Steroid biosynthesis</keyword>
<comment type="similarity">
    <text evidence="2 18">Belongs to the GHMP kinase family. Mevalonate kinase subfamily.</text>
</comment>
<comment type="catalytic activity">
    <reaction evidence="18">
        <text>(R)-mevalonate + ATP = (R)-5-phosphomevalonate + ADP + H(+)</text>
        <dbReference type="Rhea" id="RHEA:17065"/>
        <dbReference type="ChEBI" id="CHEBI:15378"/>
        <dbReference type="ChEBI" id="CHEBI:30616"/>
        <dbReference type="ChEBI" id="CHEBI:36464"/>
        <dbReference type="ChEBI" id="CHEBI:58146"/>
        <dbReference type="ChEBI" id="CHEBI:456216"/>
        <dbReference type="EC" id="2.7.1.36"/>
    </reaction>
</comment>
<evidence type="ECO:0000256" key="2">
    <source>
        <dbReference type="ARBA" id="ARBA00006495"/>
    </source>
</evidence>
<evidence type="ECO:0000313" key="22">
    <source>
        <dbReference type="Proteomes" id="UP001286313"/>
    </source>
</evidence>
<keyword evidence="9 18" id="KW-0418">Kinase</keyword>
<keyword evidence="16 18" id="KW-0753">Steroid metabolism</keyword>
<keyword evidence="4 18" id="KW-0963">Cytoplasm</keyword>
<dbReference type="PANTHER" id="PTHR43290:SF2">
    <property type="entry name" value="MEVALONATE KINASE"/>
    <property type="match status" value="1"/>
</dbReference>
<dbReference type="Pfam" id="PF00288">
    <property type="entry name" value="GHMP_kinases_N"/>
    <property type="match status" value="1"/>
</dbReference>
<feature type="domain" description="GHMP kinase C-terminal" evidence="20">
    <location>
        <begin position="301"/>
        <end position="354"/>
    </location>
</feature>
<sequence>MKPENCDGVIRVSAPGKVILHGEHSVVYGKRAVALSLDLRTHLTLTPGGDTVALDLPDLEIKESWSVDTLREFVAQLGRKQELQSIPLSEADTLELCKFLNLPPDTNSPKKLALLSFLHLYMSILPHPVGLNISLTSQLPTGAGVGSSAAYGVCISAALLRFAKMLESDVFIPKPDDNLDDTQLKDVSSWAFRSEQIVHGTPSGIDNSVCTYGGAVNFKGGAISPLVIPPLQILLVNTKVSRSTKALVAGVRERRERLPNVMNPVLDALDALADRAVEVLHQIGSATDSTDIDSALRIQQELVDMNQALLCALGVSHPSLDRLVGIAQSHGLHAKLTGAGGGGFGLVVVGKETVEGEAAVSCRKELEDASYQVWTTSLGSPGITFH</sequence>
<dbReference type="InterPro" id="IPR006205">
    <property type="entry name" value="Mev_gal_kin"/>
</dbReference>
<dbReference type="FunFam" id="3.30.70.890:FF:000003">
    <property type="entry name" value="Mevalonate kinase"/>
    <property type="match status" value="1"/>
</dbReference>
<evidence type="ECO:0000256" key="8">
    <source>
        <dbReference type="ARBA" id="ARBA00022741"/>
    </source>
</evidence>
<dbReference type="Gene3D" id="3.30.230.10">
    <property type="match status" value="1"/>
</dbReference>
<comment type="caution">
    <text evidence="21">The sequence shown here is derived from an EMBL/GenBank/DDBJ whole genome shotgun (WGS) entry which is preliminary data.</text>
</comment>
<dbReference type="PRINTS" id="PR00959">
    <property type="entry name" value="MEVGALKINASE"/>
</dbReference>
<dbReference type="EC" id="2.7.1.36" evidence="3 18"/>
<evidence type="ECO:0000256" key="13">
    <source>
        <dbReference type="ARBA" id="ARBA00023011"/>
    </source>
</evidence>
<evidence type="ECO:0000256" key="14">
    <source>
        <dbReference type="ARBA" id="ARBA00023098"/>
    </source>
</evidence>
<keyword evidence="8 18" id="KW-0547">Nucleotide-binding</keyword>
<evidence type="ECO:0000256" key="6">
    <source>
        <dbReference type="ARBA" id="ARBA00022679"/>
    </source>
</evidence>
<comment type="pathway">
    <text evidence="17 18">Isoprenoid biosynthesis; isopentenyl diphosphate biosynthesis via mevalonate pathway; isopentenyl diphosphate from (R)-mevalonate: step 1/3.</text>
</comment>
<evidence type="ECO:0000256" key="5">
    <source>
        <dbReference type="ARBA" id="ARBA00022516"/>
    </source>
</evidence>
<feature type="domain" description="GHMP kinase N-terminal" evidence="19">
    <location>
        <begin position="126"/>
        <end position="214"/>
    </location>
</feature>
<evidence type="ECO:0000256" key="12">
    <source>
        <dbReference type="ARBA" id="ARBA00022955"/>
    </source>
</evidence>
<dbReference type="GO" id="GO:0046872">
    <property type="term" value="F:metal ion binding"/>
    <property type="evidence" value="ECO:0007669"/>
    <property type="project" value="UniProtKB-KW"/>
</dbReference>
<protein>
    <recommendedName>
        <fullName evidence="3 18">Mevalonate kinase</fullName>
        <shortName evidence="18">MK</shortName>
        <ecNumber evidence="3 18">2.7.1.36</ecNumber>
    </recommendedName>
</protein>
<evidence type="ECO:0000256" key="10">
    <source>
        <dbReference type="ARBA" id="ARBA00022840"/>
    </source>
</evidence>
<keyword evidence="22" id="KW-1185">Reference proteome</keyword>
<keyword evidence="15 18" id="KW-1207">Sterol metabolism</keyword>
<dbReference type="GO" id="GO:0019287">
    <property type="term" value="P:isopentenyl diphosphate biosynthetic process, mevalonate pathway"/>
    <property type="evidence" value="ECO:0007669"/>
    <property type="project" value="TreeGrafter"/>
</dbReference>
<evidence type="ECO:0000256" key="16">
    <source>
        <dbReference type="ARBA" id="ARBA00023221"/>
    </source>
</evidence>
<dbReference type="PANTHER" id="PTHR43290">
    <property type="entry name" value="MEVALONATE KINASE"/>
    <property type="match status" value="1"/>
</dbReference>
<dbReference type="SUPFAM" id="SSF55060">
    <property type="entry name" value="GHMP Kinase, C-terminal domain"/>
    <property type="match status" value="1"/>
</dbReference>